<dbReference type="SUPFAM" id="SSF75011">
    <property type="entry name" value="3-carboxy-cis,cis-mucoante lactonizing enzyme"/>
    <property type="match status" value="1"/>
</dbReference>
<reference evidence="3" key="1">
    <citation type="journal article" date="2022" name="Int. J. Syst. Evol. Microbiol.">
        <title>Prevotella lacticifex sp. nov., isolated from the rumen of cows.</title>
        <authorList>
            <person name="Shinkai T."/>
            <person name="Ikeyama N."/>
            <person name="Kumagai M."/>
            <person name="Ohmori H."/>
            <person name="Sakamoto M."/>
            <person name="Ohkuma M."/>
            <person name="Mitsumori M."/>
        </authorList>
    </citation>
    <scope>NUCLEOTIDE SEQUENCE</scope>
    <source>
        <strain evidence="3">R5076</strain>
    </source>
</reference>
<dbReference type="RefSeq" id="WP_223929836.1">
    <property type="nucleotide sequence ID" value="NZ_BPTU01000003.1"/>
</dbReference>
<protein>
    <recommendedName>
        <fullName evidence="2">Phytase-like domain-containing protein</fullName>
    </recommendedName>
</protein>
<feature type="domain" description="Phytase-like" evidence="2">
    <location>
        <begin position="74"/>
        <end position="330"/>
    </location>
</feature>
<comment type="caution">
    <text evidence="3">The sequence shown here is derived from an EMBL/GenBank/DDBJ whole genome shotgun (WGS) entry which is preliminary data.</text>
</comment>
<keyword evidence="1" id="KW-1133">Transmembrane helix</keyword>
<dbReference type="EMBL" id="BPUB01000001">
    <property type="protein sequence ID" value="GJG58183.1"/>
    <property type="molecule type" value="Genomic_DNA"/>
</dbReference>
<dbReference type="Proteomes" id="UP000825483">
    <property type="component" value="Unassembled WGS sequence"/>
</dbReference>
<dbReference type="InterPro" id="IPR027372">
    <property type="entry name" value="Phytase-like_dom"/>
</dbReference>
<proteinExistence type="predicted"/>
<organism evidence="3 4">
    <name type="scientific">Prevotella lacticifex</name>
    <dbReference type="NCBI Taxonomy" id="2854755"/>
    <lineage>
        <taxon>Bacteria</taxon>
        <taxon>Pseudomonadati</taxon>
        <taxon>Bacteroidota</taxon>
        <taxon>Bacteroidia</taxon>
        <taxon>Bacteroidales</taxon>
        <taxon>Prevotellaceae</taxon>
        <taxon>Prevotella</taxon>
    </lineage>
</organism>
<accession>A0A9R1C8U3</accession>
<evidence type="ECO:0000313" key="3">
    <source>
        <dbReference type="EMBL" id="GJG58183.1"/>
    </source>
</evidence>
<dbReference type="AlphaFoldDB" id="A0A9R1C8U3"/>
<gene>
    <name evidence="3" type="ORF">PRLR5076_10340</name>
</gene>
<keyword evidence="1" id="KW-0812">Transmembrane</keyword>
<dbReference type="Pfam" id="PF13449">
    <property type="entry name" value="Phytase-like"/>
    <property type="match status" value="1"/>
</dbReference>
<keyword evidence="1" id="KW-0472">Membrane</keyword>
<evidence type="ECO:0000313" key="4">
    <source>
        <dbReference type="Proteomes" id="UP000825483"/>
    </source>
</evidence>
<dbReference type="GeneID" id="72467964"/>
<evidence type="ECO:0000256" key="1">
    <source>
        <dbReference type="SAM" id="Phobius"/>
    </source>
</evidence>
<feature type="transmembrane region" description="Helical" evidence="1">
    <location>
        <begin position="7"/>
        <end position="28"/>
    </location>
</feature>
<evidence type="ECO:0000259" key="2">
    <source>
        <dbReference type="Pfam" id="PF13449"/>
    </source>
</evidence>
<keyword evidence="4" id="KW-1185">Reference proteome</keyword>
<sequence length="348" mass="39031">MTFRNKEFILPISAATIIIIGVMIFSYFHAPAENQPDTAKHPYILLTGSSMLAGDVSDYIWVSAQYNATKVPPGNYSGLVRLVGNRYAVISDFGTPKGYYNFTIEINKKGEITDIRNNGFRNLGKDNEDEEAVAFDHNRHHIYIGNEDTSTIEEFDALNGQRLNRHAISEFVRRGISNRTIESLTYDPSADCLYTCDEGPLRGDPGQMVTIVKLSPSLDEQAYYTYVMDDPLSEVKIGDNHHAFGVAELLALGDGTLLVLEREFLVAPAGIGSWVVNKIFRFKPGSQDKQFITGWRTQLNVDDFTLANYEGMALGPKLDDGRQVVILCADSQNRYHGLLRDWFRTIII</sequence>
<name>A0A9R1C8U3_9BACT</name>